<gene>
    <name evidence="1" type="primary">ORF206647</name>
</gene>
<dbReference type="EMBL" id="HACG01048508">
    <property type="protein sequence ID" value="CEK95373.1"/>
    <property type="molecule type" value="Transcribed_RNA"/>
</dbReference>
<evidence type="ECO:0000313" key="1">
    <source>
        <dbReference type="EMBL" id="CEK95373.1"/>
    </source>
</evidence>
<proteinExistence type="predicted"/>
<dbReference type="AlphaFoldDB" id="A0A0B7BQY1"/>
<name>A0A0B7BQY1_9EUPU</name>
<sequence length="63" mass="7042">IRHPSNMASPSHLGFLEQCVDARDLCSNQSFGVRNFVLPGFCPTGIYYIQQKQNIPGTVTKKM</sequence>
<protein>
    <submittedName>
        <fullName evidence="1">Uncharacterized protein</fullName>
    </submittedName>
</protein>
<reference evidence="1" key="1">
    <citation type="submission" date="2014-12" db="EMBL/GenBank/DDBJ databases">
        <title>Insight into the proteome of Arion vulgaris.</title>
        <authorList>
            <person name="Aradska J."/>
            <person name="Bulat T."/>
            <person name="Smidak R."/>
            <person name="Sarate P."/>
            <person name="Gangsoo J."/>
            <person name="Sialana F."/>
            <person name="Bilban M."/>
            <person name="Lubec G."/>
        </authorList>
    </citation>
    <scope>NUCLEOTIDE SEQUENCE</scope>
    <source>
        <tissue evidence="1">Skin</tissue>
    </source>
</reference>
<feature type="non-terminal residue" evidence="1">
    <location>
        <position position="1"/>
    </location>
</feature>
<accession>A0A0B7BQY1</accession>
<organism evidence="1">
    <name type="scientific">Arion vulgaris</name>
    <dbReference type="NCBI Taxonomy" id="1028688"/>
    <lineage>
        <taxon>Eukaryota</taxon>
        <taxon>Metazoa</taxon>
        <taxon>Spiralia</taxon>
        <taxon>Lophotrochozoa</taxon>
        <taxon>Mollusca</taxon>
        <taxon>Gastropoda</taxon>
        <taxon>Heterobranchia</taxon>
        <taxon>Euthyneura</taxon>
        <taxon>Panpulmonata</taxon>
        <taxon>Eupulmonata</taxon>
        <taxon>Stylommatophora</taxon>
        <taxon>Helicina</taxon>
        <taxon>Arionoidea</taxon>
        <taxon>Arionidae</taxon>
        <taxon>Arion</taxon>
    </lineage>
</organism>